<proteinExistence type="predicted"/>
<feature type="region of interest" description="Disordered" evidence="1">
    <location>
        <begin position="439"/>
        <end position="463"/>
    </location>
</feature>
<reference evidence="3 4" key="1">
    <citation type="journal article" date="2012" name="New Phytol.">
        <title>Insight into trade-off between wood decay and parasitism from the genome of a fungal forest pathogen.</title>
        <authorList>
            <person name="Olson A."/>
            <person name="Aerts A."/>
            <person name="Asiegbu F."/>
            <person name="Belbahri L."/>
            <person name="Bouzid O."/>
            <person name="Broberg A."/>
            <person name="Canback B."/>
            <person name="Coutinho P.M."/>
            <person name="Cullen D."/>
            <person name="Dalman K."/>
            <person name="Deflorio G."/>
            <person name="van Diepen L.T."/>
            <person name="Dunand C."/>
            <person name="Duplessis S."/>
            <person name="Durling M."/>
            <person name="Gonthier P."/>
            <person name="Grimwood J."/>
            <person name="Fossdal C.G."/>
            <person name="Hansson D."/>
            <person name="Henrissat B."/>
            <person name="Hietala A."/>
            <person name="Himmelstrand K."/>
            <person name="Hoffmeister D."/>
            <person name="Hogberg N."/>
            <person name="James T.Y."/>
            <person name="Karlsson M."/>
            <person name="Kohler A."/>
            <person name="Kues U."/>
            <person name="Lee Y.H."/>
            <person name="Lin Y.C."/>
            <person name="Lind M."/>
            <person name="Lindquist E."/>
            <person name="Lombard V."/>
            <person name="Lucas S."/>
            <person name="Lunden K."/>
            <person name="Morin E."/>
            <person name="Murat C."/>
            <person name="Park J."/>
            <person name="Raffaello T."/>
            <person name="Rouze P."/>
            <person name="Salamov A."/>
            <person name="Schmutz J."/>
            <person name="Solheim H."/>
            <person name="Stahlberg J."/>
            <person name="Velez H."/>
            <person name="de Vries R.P."/>
            <person name="Wiebenga A."/>
            <person name="Woodward S."/>
            <person name="Yakovlev I."/>
            <person name="Garbelotto M."/>
            <person name="Martin F."/>
            <person name="Grigoriev I.V."/>
            <person name="Stenlid J."/>
        </authorList>
    </citation>
    <scope>NUCLEOTIDE SEQUENCE [LARGE SCALE GENOMIC DNA]</scope>
    <source>
        <strain evidence="3 4">TC 32-1</strain>
    </source>
</reference>
<organism evidence="3 4">
    <name type="scientific">Heterobasidion irregulare (strain TC 32-1)</name>
    <dbReference type="NCBI Taxonomy" id="747525"/>
    <lineage>
        <taxon>Eukaryota</taxon>
        <taxon>Fungi</taxon>
        <taxon>Dikarya</taxon>
        <taxon>Basidiomycota</taxon>
        <taxon>Agaricomycotina</taxon>
        <taxon>Agaricomycetes</taxon>
        <taxon>Russulales</taxon>
        <taxon>Bondarzewiaceae</taxon>
        <taxon>Heterobasidion</taxon>
        <taxon>Heterobasidion annosum species complex</taxon>
    </lineage>
</organism>
<dbReference type="Gene3D" id="2.40.50.40">
    <property type="match status" value="1"/>
</dbReference>
<dbReference type="AlphaFoldDB" id="W4KJH1"/>
<feature type="compositionally biased region" description="Polar residues" evidence="1">
    <location>
        <begin position="442"/>
        <end position="453"/>
    </location>
</feature>
<accession>W4KJH1</accession>
<dbReference type="InterPro" id="IPR023780">
    <property type="entry name" value="Chromo_domain"/>
</dbReference>
<dbReference type="OrthoDB" id="3268967at2759"/>
<feature type="compositionally biased region" description="Basic residues" evidence="1">
    <location>
        <begin position="165"/>
        <end position="178"/>
    </location>
</feature>
<protein>
    <recommendedName>
        <fullName evidence="2">Chromo domain-containing protein</fullName>
    </recommendedName>
</protein>
<feature type="region of interest" description="Disordered" evidence="1">
    <location>
        <begin position="304"/>
        <end position="334"/>
    </location>
</feature>
<name>W4KJH1_HETIT</name>
<dbReference type="CDD" id="cd18968">
    <property type="entry name" value="chromodomain"/>
    <property type="match status" value="1"/>
</dbReference>
<evidence type="ECO:0000256" key="1">
    <source>
        <dbReference type="SAM" id="MobiDB-lite"/>
    </source>
</evidence>
<dbReference type="RefSeq" id="XP_009542656.1">
    <property type="nucleotide sequence ID" value="XM_009544361.1"/>
</dbReference>
<dbReference type="InterPro" id="IPR000953">
    <property type="entry name" value="Chromo/chromo_shadow_dom"/>
</dbReference>
<keyword evidence="4" id="KW-1185">Reference proteome</keyword>
<dbReference type="HOGENOM" id="CLU_019187_0_0_1"/>
<dbReference type="InParanoid" id="W4KJH1"/>
<feature type="compositionally biased region" description="Basic and acidic residues" evidence="1">
    <location>
        <begin position="145"/>
        <end position="164"/>
    </location>
</feature>
<sequence>MANEEYEVGKNQEQYPRHLEAQLSLFNWEIESILQAKVQKRGRNAGMRYLVKWKGYDSSDNTRVLWEPRSSFEGSADEILQRFWQRIDLGGRDISDMSQFINNEEFHPRGPPPRRSRRSIGEGTDLPDHQDKAETVEESEASSSKPERASVKRPRASTDAEQVQRKRGRVSGTRRKSQVGRAVGGVNSPAKTSPVRKTRAASSNEVVPDSEDEEHLLATLGAAGAHSMHSANNEELTGPSDSATVEGMVVTEPVAERDHSPAFAVALRTIPTLPAHRIRTTNSLAKRTDDAELEHLLEGTVSAKTKSLKNRSDEAVAGSSTRPKAGPGRSSFGLRTNSILTFDKNSKSLKTLKGTYRPIEDETQDDETPVAHLASSSRGVNAATFDSAMLDEDIPEPDPSRINGGPSSLLAPSGQQLLELGGFKSADADVLSDFTEDISNPEKVTSTGPNVVTASEPAPPKSVFSSASWKTSTIFGPLSLGASFFRPPIETLPEEQPLSPVHAPYLLSLDPAITIPVVLKDIQPSTSPDGASLDSIISHGAKGPPGKLYKDDEAVALLNTLQTGGSSARLALHERANEEQRGFFVRFRLRLEKGGLFLVMAGDKTVACCCSTNQALGKKLGIPSALQGLAENVVVSHVKIRDYSAFADAAVQADVLRW</sequence>
<dbReference type="Proteomes" id="UP000030671">
    <property type="component" value="Unassembled WGS sequence"/>
</dbReference>
<evidence type="ECO:0000313" key="3">
    <source>
        <dbReference type="EMBL" id="ETW85839.1"/>
    </source>
</evidence>
<feature type="domain" description="Chromo" evidence="2">
    <location>
        <begin position="28"/>
        <end position="86"/>
    </location>
</feature>
<dbReference type="PROSITE" id="PS50013">
    <property type="entry name" value="CHROMO_2"/>
    <property type="match status" value="1"/>
</dbReference>
<evidence type="ECO:0000313" key="4">
    <source>
        <dbReference type="Proteomes" id="UP000030671"/>
    </source>
</evidence>
<dbReference type="SUPFAM" id="SSF54160">
    <property type="entry name" value="Chromo domain-like"/>
    <property type="match status" value="1"/>
</dbReference>
<dbReference type="Pfam" id="PF00385">
    <property type="entry name" value="Chromo"/>
    <property type="match status" value="1"/>
</dbReference>
<gene>
    <name evidence="3" type="ORF">HETIRDRAFT_100576</name>
</gene>
<dbReference type="SMART" id="SM00298">
    <property type="entry name" value="CHROMO"/>
    <property type="match status" value="1"/>
</dbReference>
<dbReference type="KEGG" id="hir:HETIRDRAFT_100576"/>
<feature type="region of interest" description="Disordered" evidence="1">
    <location>
        <begin position="102"/>
        <end position="212"/>
    </location>
</feature>
<dbReference type="eggNOG" id="ENOG502SF0Q">
    <property type="taxonomic scope" value="Eukaryota"/>
</dbReference>
<dbReference type="InterPro" id="IPR016197">
    <property type="entry name" value="Chromo-like_dom_sf"/>
</dbReference>
<dbReference type="GO" id="GO:0006338">
    <property type="term" value="P:chromatin remodeling"/>
    <property type="evidence" value="ECO:0007669"/>
    <property type="project" value="UniProtKB-ARBA"/>
</dbReference>
<feature type="compositionally biased region" description="Basic and acidic residues" evidence="1">
    <location>
        <begin position="126"/>
        <end position="135"/>
    </location>
</feature>
<dbReference type="GeneID" id="20665697"/>
<evidence type="ECO:0000259" key="2">
    <source>
        <dbReference type="PROSITE" id="PS50013"/>
    </source>
</evidence>
<dbReference type="STRING" id="747525.W4KJH1"/>
<dbReference type="EMBL" id="KI925455">
    <property type="protein sequence ID" value="ETW85839.1"/>
    <property type="molecule type" value="Genomic_DNA"/>
</dbReference>